<protein>
    <recommendedName>
        <fullName evidence="2">4Fe-4S Wbl-type domain-containing protein</fullName>
    </recommendedName>
</protein>
<accession>A0A101PFS0</accession>
<sequence>MVNVSSRHCLSLVRNLEMRCTAFTRCFRVPHAQRSPRGTSHMRLARPATLPALPTPRARERHRGPYTPDAALPCRRRPDVFQHPLLENAPDAAGVPGGPPEQRRQHLVLLRTASDLCASCPLWAECLQDAVAYAEPYGYAAATTPDDRRRMRRALGIGDAWGDLPTRVADGADDQARRLARVRSYAAETFLHRAAAHGPATLEEILDAFDRLQDEPPRAPEEPRRPAADPGQPAREHTRPPRPPRHPGTTGHTESGNEHMAAAGAGQRIAFSYEDPAQAVRQALLGPLVRTTLPALASLEQFVAMLVCLPGSEVRPESLAEVRAVRAAVASLVPAEDSADAVAWPHLLSGSISVELATKDPVAALRHDVLHPLLRELAAGLGNIEKVATMLAATVDGDDDLPATIRSALHKLRAHLPHPAADDPAARDTGTAAVPEPRRRPPTAPSIRAAVERAVKAFPGPFSARDVRRALPPGVYGDPSKTISNVLSALVKSGRLQRLSRGTYARAGHGGAADPAAPRIA</sequence>
<proteinExistence type="predicted"/>
<gene>
    <name evidence="3" type="ORF">AQI95_02045</name>
</gene>
<reference evidence="3 4" key="1">
    <citation type="submission" date="2015-10" db="EMBL/GenBank/DDBJ databases">
        <title>Draft genome sequence of Streptomyces yokosukanensis DSM 40224, type strain for the species Streptomyces yokosukanensis.</title>
        <authorList>
            <person name="Ruckert C."/>
            <person name="Winkler A."/>
            <person name="Kalinowski J."/>
            <person name="Kampfer P."/>
            <person name="Glaeser S."/>
        </authorList>
    </citation>
    <scope>NUCLEOTIDE SEQUENCE [LARGE SCALE GENOMIC DNA]</scope>
    <source>
        <strain evidence="3 4">DSM 40224</strain>
    </source>
</reference>
<comment type="caution">
    <text evidence="3">The sequence shown here is derived from an EMBL/GenBank/DDBJ whole genome shotgun (WGS) entry which is preliminary data.</text>
</comment>
<feature type="compositionally biased region" description="Basic and acidic residues" evidence="1">
    <location>
        <begin position="214"/>
        <end position="227"/>
    </location>
</feature>
<name>A0A101PFS0_9ACTN</name>
<dbReference type="STRING" id="67386.AQI95_02045"/>
<dbReference type="AlphaFoldDB" id="A0A101PFS0"/>
<evidence type="ECO:0000256" key="1">
    <source>
        <dbReference type="SAM" id="MobiDB-lite"/>
    </source>
</evidence>
<dbReference type="EMBL" id="LMWN01000001">
    <property type="protein sequence ID" value="KUN10637.1"/>
    <property type="molecule type" value="Genomic_DNA"/>
</dbReference>
<dbReference type="InterPro" id="IPR034768">
    <property type="entry name" value="4FE4S_WBL"/>
</dbReference>
<dbReference type="Pfam" id="PF02467">
    <property type="entry name" value="Whib"/>
    <property type="match status" value="1"/>
</dbReference>
<organism evidence="3 4">
    <name type="scientific">Streptomyces yokosukanensis</name>
    <dbReference type="NCBI Taxonomy" id="67386"/>
    <lineage>
        <taxon>Bacteria</taxon>
        <taxon>Bacillati</taxon>
        <taxon>Actinomycetota</taxon>
        <taxon>Actinomycetes</taxon>
        <taxon>Kitasatosporales</taxon>
        <taxon>Streptomycetaceae</taxon>
        <taxon>Streptomyces</taxon>
    </lineage>
</organism>
<feature type="region of interest" description="Disordered" evidence="1">
    <location>
        <begin position="417"/>
        <end position="445"/>
    </location>
</feature>
<feature type="region of interest" description="Disordered" evidence="1">
    <location>
        <begin position="214"/>
        <end position="257"/>
    </location>
</feature>
<evidence type="ECO:0000313" key="3">
    <source>
        <dbReference type="EMBL" id="KUN10637.1"/>
    </source>
</evidence>
<keyword evidence="4" id="KW-1185">Reference proteome</keyword>
<evidence type="ECO:0000259" key="2">
    <source>
        <dbReference type="PROSITE" id="PS51674"/>
    </source>
</evidence>
<evidence type="ECO:0000313" key="4">
    <source>
        <dbReference type="Proteomes" id="UP000053127"/>
    </source>
</evidence>
<dbReference type="PROSITE" id="PS51674">
    <property type="entry name" value="4FE4S_WBL"/>
    <property type="match status" value="1"/>
</dbReference>
<feature type="domain" description="4Fe-4S Wbl-type" evidence="2">
    <location>
        <begin position="73"/>
        <end position="150"/>
    </location>
</feature>
<dbReference type="Proteomes" id="UP000053127">
    <property type="component" value="Unassembled WGS sequence"/>
</dbReference>